<name>A0A974XXV5_9GAMM</name>
<proteinExistence type="predicted"/>
<dbReference type="RefSeq" id="WP_200611040.1">
    <property type="nucleotide sequence ID" value="NZ_CP071518.1"/>
</dbReference>
<dbReference type="AlphaFoldDB" id="A0A974XXV5"/>
<feature type="region of interest" description="Disordered" evidence="1">
    <location>
        <begin position="24"/>
        <end position="52"/>
    </location>
</feature>
<feature type="compositionally biased region" description="Low complexity" evidence="1">
    <location>
        <begin position="26"/>
        <end position="49"/>
    </location>
</feature>
<dbReference type="EMBL" id="CP071518">
    <property type="protein sequence ID" value="QSX76955.1"/>
    <property type="molecule type" value="Genomic_DNA"/>
</dbReference>
<evidence type="ECO:0000313" key="3">
    <source>
        <dbReference type="EMBL" id="QSX76955.1"/>
    </source>
</evidence>
<dbReference type="KEGG" id="lsf:I8J32_008980"/>
<evidence type="ECO:0000313" key="4">
    <source>
        <dbReference type="Proteomes" id="UP000639274"/>
    </source>
</evidence>
<keyword evidence="4" id="KW-1185">Reference proteome</keyword>
<evidence type="ECO:0000256" key="1">
    <source>
        <dbReference type="SAM" id="MobiDB-lite"/>
    </source>
</evidence>
<feature type="signal peptide" evidence="2">
    <location>
        <begin position="1"/>
        <end position="19"/>
    </location>
</feature>
<protein>
    <submittedName>
        <fullName evidence="3">Uncharacterized protein</fullName>
    </submittedName>
</protein>
<dbReference type="Proteomes" id="UP000639274">
    <property type="component" value="Chromosome"/>
</dbReference>
<accession>A0A974XXV5</accession>
<gene>
    <name evidence="3" type="ORF">I8J32_008980</name>
</gene>
<sequence length="128" mass="13354">MPRLMLCLLIAALPFAAAAQTTGSIATAPAATESSATDTDSTDPSVADPNAPMQVTATGEEATVADADKDKALDHFCLQHTGTLITARKATAARRCAGIGRSYSQDDIRRTGETDIADALRRLDASIY</sequence>
<keyword evidence="2" id="KW-0732">Signal</keyword>
<organism evidence="3 4">
    <name type="scientific">Agrilutibacter solisilvae</name>
    <dbReference type="NCBI Taxonomy" id="2763317"/>
    <lineage>
        <taxon>Bacteria</taxon>
        <taxon>Pseudomonadati</taxon>
        <taxon>Pseudomonadota</taxon>
        <taxon>Gammaproteobacteria</taxon>
        <taxon>Lysobacterales</taxon>
        <taxon>Lysobacteraceae</taxon>
        <taxon>Agrilutibacter</taxon>
    </lineage>
</organism>
<reference evidence="3 4" key="1">
    <citation type="submission" date="2021-03" db="EMBL/GenBank/DDBJ databases">
        <title>Lysobacter sp. nov. isolated from soil of gangwondo yeongwol, south Korea.</title>
        <authorList>
            <person name="Kim K.R."/>
            <person name="Kim K.H."/>
            <person name="Jeon C.O."/>
        </authorList>
    </citation>
    <scope>NUCLEOTIDE SEQUENCE [LARGE SCALE GENOMIC DNA]</scope>
    <source>
        <strain evidence="3 4">R19</strain>
    </source>
</reference>
<evidence type="ECO:0000256" key="2">
    <source>
        <dbReference type="SAM" id="SignalP"/>
    </source>
</evidence>
<feature type="chain" id="PRO_5036687603" evidence="2">
    <location>
        <begin position="20"/>
        <end position="128"/>
    </location>
</feature>